<dbReference type="PANTHER" id="PTHR31571:SF1">
    <property type="entry name" value="ALTERED INHERITANCE OF MITOCHONDRIA PROTEIN 6"/>
    <property type="match status" value="1"/>
</dbReference>
<organism evidence="4 5">
    <name type="scientific">Lachnellula subtilissima</name>
    <dbReference type="NCBI Taxonomy" id="602034"/>
    <lineage>
        <taxon>Eukaryota</taxon>
        <taxon>Fungi</taxon>
        <taxon>Dikarya</taxon>
        <taxon>Ascomycota</taxon>
        <taxon>Pezizomycotina</taxon>
        <taxon>Leotiomycetes</taxon>
        <taxon>Helotiales</taxon>
        <taxon>Lachnaceae</taxon>
        <taxon>Lachnellula</taxon>
    </lineage>
</organism>
<evidence type="ECO:0000256" key="3">
    <source>
        <dbReference type="SAM" id="Phobius"/>
    </source>
</evidence>
<name>A0A8H8RK51_9HELO</name>
<dbReference type="EMBL" id="QGMJ01000594">
    <property type="protein sequence ID" value="TVY34830.1"/>
    <property type="molecule type" value="Genomic_DNA"/>
</dbReference>
<reference evidence="4 5" key="1">
    <citation type="submission" date="2018-05" db="EMBL/GenBank/DDBJ databases">
        <title>Genome sequencing and assembly of the regulated plant pathogen Lachnellula willkommii and related sister species for the development of diagnostic species identification markers.</title>
        <authorList>
            <person name="Giroux E."/>
            <person name="Bilodeau G."/>
        </authorList>
    </citation>
    <scope>NUCLEOTIDE SEQUENCE [LARGE SCALE GENOMIC DNA]</scope>
    <source>
        <strain evidence="4 5">CBS 197.66</strain>
    </source>
</reference>
<proteinExistence type="inferred from homology"/>
<gene>
    <name evidence="4" type="ORF">LSUB1_G008237</name>
</gene>
<dbReference type="SUPFAM" id="SSF51695">
    <property type="entry name" value="PLC-like phosphodiesterases"/>
    <property type="match status" value="1"/>
</dbReference>
<accession>A0A8H8RK51</accession>
<keyword evidence="3" id="KW-0812">Transmembrane</keyword>
<dbReference type="InterPro" id="IPR017946">
    <property type="entry name" value="PLC-like_Pdiesterase_TIM-brl"/>
</dbReference>
<feature type="transmembrane region" description="Helical" evidence="3">
    <location>
        <begin position="57"/>
        <end position="81"/>
    </location>
</feature>
<dbReference type="GO" id="GO:0008081">
    <property type="term" value="F:phosphoric diester hydrolase activity"/>
    <property type="evidence" value="ECO:0007669"/>
    <property type="project" value="InterPro"/>
</dbReference>
<keyword evidence="5" id="KW-1185">Reference proteome</keyword>
<dbReference type="PANTHER" id="PTHR31571">
    <property type="entry name" value="ALTERED INHERITANCE OF MITOCHONDRIA PROTEIN 6"/>
    <property type="match status" value="1"/>
</dbReference>
<sequence length="398" mass="44429">MAVLKFTHLDRSSSSSEVSLSERSSSSSGSWKQLLRSDEKEHIRSCSKSEVYKTKWFRVLAVLVVLGVFASLIWVFLALGLPKRNTPHSPLNGVSSLVDDWKSPEDSIHLLSPWNPDFTKGITPIPCHSHNDYWRSVPLYESLAAGCTGVEADIHLPTEAGSNDLLVGHTSSSLAQKRTLESLYTGPLFTILDNLNNISDISDGRASDWIGVFQSSPNTTLILLLDFKSNGSALWPYVNEQLESLRSKGWLTHWNVSTGITWAPIIVVGSGNAPFDLLNSNNTYRDIFYDAPLDDISNPIYDNTNSYYASVSMAHLGKQWLWKFSPAQSNKISAQINAASSKGLKARYWDTPVWSVTFRDYIWGILVEKGVGMLNVDSFPSTLYFPLLTRFGQNRLVW</sequence>
<keyword evidence="3" id="KW-1133">Transmembrane helix</keyword>
<dbReference type="GO" id="GO:0006629">
    <property type="term" value="P:lipid metabolic process"/>
    <property type="evidence" value="ECO:0007669"/>
    <property type="project" value="InterPro"/>
</dbReference>
<evidence type="ECO:0000313" key="4">
    <source>
        <dbReference type="EMBL" id="TVY34830.1"/>
    </source>
</evidence>
<dbReference type="InterPro" id="IPR051236">
    <property type="entry name" value="HAT_RTT109-like"/>
</dbReference>
<dbReference type="OrthoDB" id="4153866at2759"/>
<evidence type="ECO:0000256" key="2">
    <source>
        <dbReference type="ARBA" id="ARBA00014286"/>
    </source>
</evidence>
<evidence type="ECO:0000313" key="5">
    <source>
        <dbReference type="Proteomes" id="UP000462212"/>
    </source>
</evidence>
<dbReference type="Proteomes" id="UP000462212">
    <property type="component" value="Unassembled WGS sequence"/>
</dbReference>
<evidence type="ECO:0000256" key="1">
    <source>
        <dbReference type="ARBA" id="ARBA00008858"/>
    </source>
</evidence>
<comment type="caution">
    <text evidence="4">The sequence shown here is derived from an EMBL/GenBank/DDBJ whole genome shotgun (WGS) entry which is preliminary data.</text>
</comment>
<dbReference type="AlphaFoldDB" id="A0A8H8RK51"/>
<protein>
    <recommendedName>
        <fullName evidence="2">Altered inheritance of mitochondria protein 6</fullName>
    </recommendedName>
</protein>
<keyword evidence="3" id="KW-0472">Membrane</keyword>
<comment type="similarity">
    <text evidence="1">Belongs to the AIM6 family.</text>
</comment>